<dbReference type="InterPro" id="IPR043128">
    <property type="entry name" value="Rev_trsase/Diguanyl_cyclase"/>
</dbReference>
<dbReference type="InterPro" id="IPR000014">
    <property type="entry name" value="PAS"/>
</dbReference>
<dbReference type="CDD" id="cd00130">
    <property type="entry name" value="PAS"/>
    <property type="match status" value="1"/>
</dbReference>
<organism evidence="4 5">
    <name type="scientific">Anaerocolumna jejuensis DSM 15929</name>
    <dbReference type="NCBI Taxonomy" id="1121322"/>
    <lineage>
        <taxon>Bacteria</taxon>
        <taxon>Bacillati</taxon>
        <taxon>Bacillota</taxon>
        <taxon>Clostridia</taxon>
        <taxon>Lachnospirales</taxon>
        <taxon>Lachnospiraceae</taxon>
        <taxon>Anaerocolumna</taxon>
    </lineage>
</organism>
<dbReference type="NCBIfam" id="TIGR00254">
    <property type="entry name" value="GGDEF"/>
    <property type="match status" value="1"/>
</dbReference>
<dbReference type="STRING" id="1121322.SAMN02745136_00395"/>
<dbReference type="SUPFAM" id="SSF55785">
    <property type="entry name" value="PYP-like sensor domain (PAS domain)"/>
    <property type="match status" value="2"/>
</dbReference>
<gene>
    <name evidence="4" type="ORF">SAMN02745136_00395</name>
</gene>
<sequence>MKMKEINTDNILKKGIPRLNNTIGISLGLAACASVLLIINLAVKDNEVFDEAAKMGGVLFLFLLLLLSLIVSFTVSIICNNKVKKATTELAHITKSVHAGFLNFCLEPGYRITYANPKFYEIAGYDRYEIEKEYDNCFLYFVYKEDQEKIKGLKEQFSNGIYRQIELRMVTRSGDVINVLLNGNYILGREGEKAFSAVLLDVTDLKNMQDKLMLEEERYRIAAEISNDILFEYKVDDDIMIFADKYKEVYGRDPVIENFSAVDAYNKDMVHPEDFQDLKLFARTLKSGKEMIEAEFRIKNVNQDLVWCHIRGKTIYDENKVAISVIGKVVNIDLHKKELQKLEYKAKRDLLTGVYNKVTTKEIIDDYLKRNNNSKHILMMIDIDDFKRVNDSYGHLIGDNILVFIIDKIRRIFSREIIGRIGGDEFIVFLGYMESMECIIDKANLLREALSTAYEVNGQEVYVSGSIGISVYPEDGTTYTELINCADKALYSVKDEGKNSFKLYT</sequence>
<feature type="domain" description="PAC" evidence="2">
    <location>
        <begin position="163"/>
        <end position="214"/>
    </location>
</feature>
<feature type="transmembrane region" description="Helical" evidence="1">
    <location>
        <begin position="55"/>
        <end position="79"/>
    </location>
</feature>
<accession>A0A1M6KBT0</accession>
<keyword evidence="1" id="KW-0812">Transmembrane</keyword>
<name>A0A1M6KBT0_9FIRM</name>
<dbReference type="InterPro" id="IPR029787">
    <property type="entry name" value="Nucleotide_cyclase"/>
</dbReference>
<keyword evidence="1" id="KW-1133">Transmembrane helix</keyword>
<dbReference type="InterPro" id="IPR013655">
    <property type="entry name" value="PAS_fold_3"/>
</dbReference>
<dbReference type="Gene3D" id="3.30.450.20">
    <property type="entry name" value="PAS domain"/>
    <property type="match status" value="2"/>
</dbReference>
<dbReference type="PANTHER" id="PTHR44757:SF2">
    <property type="entry name" value="BIOFILM ARCHITECTURE MAINTENANCE PROTEIN MBAA"/>
    <property type="match status" value="1"/>
</dbReference>
<dbReference type="Gene3D" id="3.30.70.270">
    <property type="match status" value="1"/>
</dbReference>
<evidence type="ECO:0000313" key="4">
    <source>
        <dbReference type="EMBL" id="SHJ56413.1"/>
    </source>
</evidence>
<reference evidence="4 5" key="1">
    <citation type="submission" date="2016-11" db="EMBL/GenBank/DDBJ databases">
        <authorList>
            <person name="Jaros S."/>
            <person name="Januszkiewicz K."/>
            <person name="Wedrychowicz H."/>
        </authorList>
    </citation>
    <scope>NUCLEOTIDE SEQUENCE [LARGE SCALE GENOMIC DNA]</scope>
    <source>
        <strain evidence="4 5">DSM 15929</strain>
    </source>
</reference>
<dbReference type="PROSITE" id="PS50887">
    <property type="entry name" value="GGDEF"/>
    <property type="match status" value="1"/>
</dbReference>
<evidence type="ECO:0000256" key="1">
    <source>
        <dbReference type="SAM" id="Phobius"/>
    </source>
</evidence>
<dbReference type="InterPro" id="IPR052155">
    <property type="entry name" value="Biofilm_reg_signaling"/>
</dbReference>
<dbReference type="SMART" id="SM00086">
    <property type="entry name" value="PAC"/>
    <property type="match status" value="2"/>
</dbReference>
<dbReference type="InterPro" id="IPR001610">
    <property type="entry name" value="PAC"/>
</dbReference>
<dbReference type="PANTHER" id="PTHR44757">
    <property type="entry name" value="DIGUANYLATE CYCLASE DGCP"/>
    <property type="match status" value="1"/>
</dbReference>
<dbReference type="Pfam" id="PF00990">
    <property type="entry name" value="GGDEF"/>
    <property type="match status" value="1"/>
</dbReference>
<dbReference type="SMART" id="SM00267">
    <property type="entry name" value="GGDEF"/>
    <property type="match status" value="1"/>
</dbReference>
<dbReference type="InterPro" id="IPR000160">
    <property type="entry name" value="GGDEF_dom"/>
</dbReference>
<protein>
    <submittedName>
        <fullName evidence="4">PAS domain S-box-containing protein/diguanylate cyclase (GGDEF) domain-containing protein</fullName>
    </submittedName>
</protein>
<keyword evidence="5" id="KW-1185">Reference proteome</keyword>
<evidence type="ECO:0000313" key="5">
    <source>
        <dbReference type="Proteomes" id="UP000184386"/>
    </source>
</evidence>
<dbReference type="PROSITE" id="PS50113">
    <property type="entry name" value="PAC"/>
    <property type="match status" value="1"/>
</dbReference>
<feature type="domain" description="GGDEF" evidence="3">
    <location>
        <begin position="374"/>
        <end position="505"/>
    </location>
</feature>
<dbReference type="InterPro" id="IPR035965">
    <property type="entry name" value="PAS-like_dom_sf"/>
</dbReference>
<dbReference type="Pfam" id="PF13426">
    <property type="entry name" value="PAS_9"/>
    <property type="match status" value="1"/>
</dbReference>
<dbReference type="SUPFAM" id="SSF55073">
    <property type="entry name" value="Nucleotide cyclase"/>
    <property type="match status" value="1"/>
</dbReference>
<dbReference type="Proteomes" id="UP000184386">
    <property type="component" value="Unassembled WGS sequence"/>
</dbReference>
<dbReference type="AlphaFoldDB" id="A0A1M6KBT0"/>
<dbReference type="EMBL" id="FRAC01000006">
    <property type="protein sequence ID" value="SHJ56413.1"/>
    <property type="molecule type" value="Genomic_DNA"/>
</dbReference>
<keyword evidence="1" id="KW-0472">Membrane</keyword>
<evidence type="ECO:0000259" key="3">
    <source>
        <dbReference type="PROSITE" id="PS50887"/>
    </source>
</evidence>
<dbReference type="CDD" id="cd01949">
    <property type="entry name" value="GGDEF"/>
    <property type="match status" value="1"/>
</dbReference>
<dbReference type="Pfam" id="PF08447">
    <property type="entry name" value="PAS_3"/>
    <property type="match status" value="1"/>
</dbReference>
<dbReference type="NCBIfam" id="TIGR00229">
    <property type="entry name" value="sensory_box"/>
    <property type="match status" value="1"/>
</dbReference>
<evidence type="ECO:0000259" key="2">
    <source>
        <dbReference type="PROSITE" id="PS50113"/>
    </source>
</evidence>
<proteinExistence type="predicted"/>
<dbReference type="PROSITE" id="PS51257">
    <property type="entry name" value="PROKAR_LIPOPROTEIN"/>
    <property type="match status" value="1"/>
</dbReference>
<feature type="transmembrane region" description="Helical" evidence="1">
    <location>
        <begin position="21"/>
        <end position="43"/>
    </location>
</feature>
<dbReference type="InterPro" id="IPR000700">
    <property type="entry name" value="PAS-assoc_C"/>
</dbReference>